<evidence type="ECO:0000256" key="1">
    <source>
        <dbReference type="ARBA" id="ARBA00022527"/>
    </source>
</evidence>
<dbReference type="GeneID" id="106013120"/>
<reference evidence="8" key="1">
    <citation type="submission" date="2025-08" db="UniProtKB">
        <authorList>
            <consortium name="RefSeq"/>
        </authorList>
    </citation>
    <scope>IDENTIFICATION</scope>
</reference>
<evidence type="ECO:0000313" key="7">
    <source>
        <dbReference type="Proteomes" id="UP000694888"/>
    </source>
</evidence>
<keyword evidence="4 8" id="KW-0418">Kinase</keyword>
<evidence type="ECO:0000256" key="4">
    <source>
        <dbReference type="ARBA" id="ARBA00022777"/>
    </source>
</evidence>
<dbReference type="Gene3D" id="1.10.510.10">
    <property type="entry name" value="Transferase(Phosphotransferase) domain 1"/>
    <property type="match status" value="1"/>
</dbReference>
<name>A0ABM1A9N1_APLCA</name>
<gene>
    <name evidence="8" type="primary">LOC106013120</name>
</gene>
<dbReference type="Proteomes" id="UP000694888">
    <property type="component" value="Unplaced"/>
</dbReference>
<keyword evidence="1" id="KW-0723">Serine/threonine-protein kinase</keyword>
<keyword evidence="7" id="KW-1185">Reference proteome</keyword>
<evidence type="ECO:0000256" key="3">
    <source>
        <dbReference type="ARBA" id="ARBA00022741"/>
    </source>
</evidence>
<dbReference type="GO" id="GO:0016301">
    <property type="term" value="F:kinase activity"/>
    <property type="evidence" value="ECO:0007669"/>
    <property type="project" value="UniProtKB-KW"/>
</dbReference>
<evidence type="ECO:0000313" key="8">
    <source>
        <dbReference type="RefSeq" id="XP_012943478.1"/>
    </source>
</evidence>
<dbReference type="InterPro" id="IPR011009">
    <property type="entry name" value="Kinase-like_dom_sf"/>
</dbReference>
<dbReference type="InterPro" id="IPR000719">
    <property type="entry name" value="Prot_kinase_dom"/>
</dbReference>
<dbReference type="RefSeq" id="XP_012943478.1">
    <property type="nucleotide sequence ID" value="XM_013088024.1"/>
</dbReference>
<feature type="non-terminal residue" evidence="8">
    <location>
        <position position="99"/>
    </location>
</feature>
<accession>A0ABM1A9N1</accession>
<keyword evidence="5" id="KW-0067">ATP-binding</keyword>
<evidence type="ECO:0000256" key="5">
    <source>
        <dbReference type="ARBA" id="ARBA00022840"/>
    </source>
</evidence>
<evidence type="ECO:0000256" key="2">
    <source>
        <dbReference type="ARBA" id="ARBA00022679"/>
    </source>
</evidence>
<feature type="domain" description="Protein kinase" evidence="6">
    <location>
        <begin position="1"/>
        <end position="99"/>
    </location>
</feature>
<evidence type="ECO:0000259" key="6">
    <source>
        <dbReference type="PROSITE" id="PS50011"/>
    </source>
</evidence>
<protein>
    <submittedName>
        <fullName evidence="8">Death-associated protein kinase 2</fullName>
    </submittedName>
</protein>
<organism evidence="7 8">
    <name type="scientific">Aplysia californica</name>
    <name type="common">California sea hare</name>
    <dbReference type="NCBI Taxonomy" id="6500"/>
    <lineage>
        <taxon>Eukaryota</taxon>
        <taxon>Metazoa</taxon>
        <taxon>Spiralia</taxon>
        <taxon>Lophotrochozoa</taxon>
        <taxon>Mollusca</taxon>
        <taxon>Gastropoda</taxon>
        <taxon>Heterobranchia</taxon>
        <taxon>Euthyneura</taxon>
        <taxon>Tectipleura</taxon>
        <taxon>Aplysiida</taxon>
        <taxon>Aplysioidea</taxon>
        <taxon>Aplysiidae</taxon>
        <taxon>Aplysia</taxon>
    </lineage>
</organism>
<sequence length="99" mass="11218">MLLDRNSQSIKLIDFGLAQRISEKEDIRALMGTAEFIAPEVVSYERLSLATDMWSIGVITYILLSGASPFLGDSQQETYHNITALNYEFDQEYFENASD</sequence>
<dbReference type="PANTHER" id="PTHR24342">
    <property type="entry name" value="SERINE/THREONINE-PROTEIN KINASE 17"/>
    <property type="match status" value="1"/>
</dbReference>
<dbReference type="SUPFAM" id="SSF56112">
    <property type="entry name" value="Protein kinase-like (PK-like)"/>
    <property type="match status" value="1"/>
</dbReference>
<dbReference type="PANTHER" id="PTHR24342:SF14">
    <property type="entry name" value="DEATH-ASSOCIATED PROTEIN KINASE DAPK-1"/>
    <property type="match status" value="1"/>
</dbReference>
<dbReference type="PROSITE" id="PS50011">
    <property type="entry name" value="PROTEIN_KINASE_DOM"/>
    <property type="match status" value="1"/>
</dbReference>
<keyword evidence="2" id="KW-0808">Transferase</keyword>
<proteinExistence type="predicted"/>
<keyword evidence="3" id="KW-0547">Nucleotide-binding</keyword>
<dbReference type="Pfam" id="PF00069">
    <property type="entry name" value="Pkinase"/>
    <property type="match status" value="1"/>
</dbReference>